<protein>
    <submittedName>
        <fullName evidence="1">UBN2 domain-containing protein</fullName>
    </submittedName>
</protein>
<evidence type="ECO:0000313" key="2">
    <source>
        <dbReference type="Proteomes" id="UP001164539"/>
    </source>
</evidence>
<feature type="non-terminal residue" evidence="1">
    <location>
        <position position="117"/>
    </location>
</feature>
<organism evidence="1 2">
    <name type="scientific">Melia azedarach</name>
    <name type="common">Chinaberry tree</name>
    <dbReference type="NCBI Taxonomy" id="155640"/>
    <lineage>
        <taxon>Eukaryota</taxon>
        <taxon>Viridiplantae</taxon>
        <taxon>Streptophyta</taxon>
        <taxon>Embryophyta</taxon>
        <taxon>Tracheophyta</taxon>
        <taxon>Spermatophyta</taxon>
        <taxon>Magnoliopsida</taxon>
        <taxon>eudicotyledons</taxon>
        <taxon>Gunneridae</taxon>
        <taxon>Pentapetalae</taxon>
        <taxon>rosids</taxon>
        <taxon>malvids</taxon>
        <taxon>Sapindales</taxon>
        <taxon>Meliaceae</taxon>
        <taxon>Melia</taxon>
    </lineage>
</organism>
<reference evidence="1 2" key="1">
    <citation type="journal article" date="2023" name="Science">
        <title>Complex scaffold remodeling in plant triterpene biosynthesis.</title>
        <authorList>
            <person name="De La Pena R."/>
            <person name="Hodgson H."/>
            <person name="Liu J.C."/>
            <person name="Stephenson M.J."/>
            <person name="Martin A.C."/>
            <person name="Owen C."/>
            <person name="Harkess A."/>
            <person name="Leebens-Mack J."/>
            <person name="Jimenez L.E."/>
            <person name="Osbourn A."/>
            <person name="Sattely E.S."/>
        </authorList>
    </citation>
    <scope>NUCLEOTIDE SEQUENCE [LARGE SCALE GENOMIC DNA]</scope>
    <source>
        <strain evidence="2">cv. JPN11</strain>
        <tissue evidence="1">Leaf</tissue>
    </source>
</reference>
<sequence length="117" mass="13734">MTPTNIIANINSIHLLNGSNFKSWKENFEIVLRVMDLDLALREDCPLLLIDKSISDDKREKERWEKSNRMCMMIIKRAIPEAFRGIMFEKITTAKNFLADIKKRFVKNKKAEMCTLL</sequence>
<proteinExistence type="predicted"/>
<dbReference type="Proteomes" id="UP001164539">
    <property type="component" value="Chromosome 9"/>
</dbReference>
<gene>
    <name evidence="1" type="ORF">OWV82_017302</name>
</gene>
<accession>A0ACC1XLP1</accession>
<comment type="caution">
    <text evidence="1">The sequence shown here is derived from an EMBL/GenBank/DDBJ whole genome shotgun (WGS) entry which is preliminary data.</text>
</comment>
<evidence type="ECO:0000313" key="1">
    <source>
        <dbReference type="EMBL" id="KAJ4711255.1"/>
    </source>
</evidence>
<dbReference type="EMBL" id="CM051402">
    <property type="protein sequence ID" value="KAJ4711255.1"/>
    <property type="molecule type" value="Genomic_DNA"/>
</dbReference>
<name>A0ACC1XLP1_MELAZ</name>
<keyword evidence="2" id="KW-1185">Reference proteome</keyword>